<organism evidence="2">
    <name type="scientific">uncultured Alphaproteobacteria bacterium</name>
    <dbReference type="NCBI Taxonomy" id="91750"/>
    <lineage>
        <taxon>Bacteria</taxon>
        <taxon>Pseudomonadati</taxon>
        <taxon>Pseudomonadota</taxon>
        <taxon>Alphaproteobacteria</taxon>
        <taxon>environmental samples</taxon>
    </lineage>
</organism>
<keyword evidence="1" id="KW-0732">Signal</keyword>
<accession>A0A212KLF4</accession>
<feature type="chain" id="PRO_5012352136" evidence="1">
    <location>
        <begin position="20"/>
        <end position="151"/>
    </location>
</feature>
<name>A0A212KLF4_9PROT</name>
<gene>
    <name evidence="2" type="ORF">KL86APRO_30047</name>
</gene>
<evidence type="ECO:0000256" key="1">
    <source>
        <dbReference type="SAM" id="SignalP"/>
    </source>
</evidence>
<sequence>MIRLAALALACLAAFPALAEEGGSGKKSAFEPGEHLLQLPPLWVPVAGMRSRNPAVAVYRPITLRLTSRETGMMAMCYRLPYLTEAFLFELNRAPVRIGKDGRLDLGGVETRLLGEAARIAGAEAVKSVEAIDGIPPAPAKTNHDMLALCQ</sequence>
<feature type="signal peptide" evidence="1">
    <location>
        <begin position="1"/>
        <end position="19"/>
    </location>
</feature>
<dbReference type="AlphaFoldDB" id="A0A212KLF4"/>
<evidence type="ECO:0000313" key="2">
    <source>
        <dbReference type="EMBL" id="SBW12497.1"/>
    </source>
</evidence>
<dbReference type="EMBL" id="FLUO01000003">
    <property type="protein sequence ID" value="SBW12497.1"/>
    <property type="molecule type" value="Genomic_DNA"/>
</dbReference>
<protein>
    <submittedName>
        <fullName evidence="2">Uncharacterized protein</fullName>
    </submittedName>
</protein>
<proteinExistence type="predicted"/>
<reference evidence="2" key="1">
    <citation type="submission" date="2016-04" db="EMBL/GenBank/DDBJ databases">
        <authorList>
            <person name="Evans L.H."/>
            <person name="Alamgir A."/>
            <person name="Owens N."/>
            <person name="Weber N.D."/>
            <person name="Virtaneva K."/>
            <person name="Barbian K."/>
            <person name="Babar A."/>
            <person name="Rosenke K."/>
        </authorList>
    </citation>
    <scope>NUCLEOTIDE SEQUENCE</scope>
    <source>
        <strain evidence="2">86</strain>
    </source>
</reference>